<dbReference type="EMBL" id="CP007510">
    <property type="protein sequence ID" value="AHY45258.1"/>
    <property type="molecule type" value="Genomic_DNA"/>
</dbReference>
<evidence type="ECO:0000313" key="4">
    <source>
        <dbReference type="Proteomes" id="UP000025238"/>
    </source>
</evidence>
<gene>
    <name evidence="3" type="ORF">GQA94_22055</name>
    <name evidence="2" type="ORF">LO50_20955</name>
    <name evidence="1" type="ORF">UIB01_22500</name>
</gene>
<dbReference type="PATRIC" id="fig|316.110.peg.2535"/>
<dbReference type="Proteomes" id="UP000025238">
    <property type="component" value="Plasmid pLIB119"/>
</dbReference>
<dbReference type="Proteomes" id="UP000032439">
    <property type="component" value="Unassembled WGS sequence"/>
</dbReference>
<dbReference type="AlphaFoldDB" id="A0A023WYU7"/>
<name>A0A023WYU7_STUST</name>
<keyword evidence="1" id="KW-0614">Plasmid</keyword>
<organism evidence="1 4">
    <name type="scientific">Stutzerimonas stutzeri</name>
    <name type="common">Pseudomonas stutzeri</name>
    <dbReference type="NCBI Taxonomy" id="316"/>
    <lineage>
        <taxon>Bacteria</taxon>
        <taxon>Pseudomonadati</taxon>
        <taxon>Pseudomonadota</taxon>
        <taxon>Gammaproteobacteria</taxon>
        <taxon>Pseudomonadales</taxon>
        <taxon>Pseudomonadaceae</taxon>
        <taxon>Stutzerimonas</taxon>
    </lineage>
</organism>
<reference evidence="1 4" key="1">
    <citation type="submission" date="2014-03" db="EMBL/GenBank/DDBJ databases">
        <title>Complete genome sequence of Pseudomonas stutzeri 19SMN4.</title>
        <authorList>
            <person name="Brunet-Galmes I."/>
            <person name="Nogales B."/>
            <person name="Busquets A."/>
            <person name="Pena A."/>
            <person name="Gomila M."/>
            <person name="Garcia-Valdes E."/>
            <person name="Lalucat J."/>
            <person name="Bennasar A."/>
            <person name="Bosch R."/>
        </authorList>
    </citation>
    <scope>NUCLEOTIDE SEQUENCE [LARGE SCALE GENOMIC DNA]</scope>
    <source>
        <strain evidence="1 4">19SMN4</strain>
        <plasmid evidence="4">Plasmid pLIB119</plasmid>
        <plasmid evidence="1">pLIB119</plasmid>
    </source>
</reference>
<dbReference type="EMBL" id="CP046903">
    <property type="protein sequence ID" value="QGZ32815.1"/>
    <property type="molecule type" value="Genomic_DNA"/>
</dbReference>
<evidence type="ECO:0000313" key="6">
    <source>
        <dbReference type="Proteomes" id="UP000438983"/>
    </source>
</evidence>
<dbReference type="PROSITE" id="PS51257">
    <property type="entry name" value="PROKAR_LIPOPROTEIN"/>
    <property type="match status" value="1"/>
</dbReference>
<dbReference type="OrthoDB" id="6869611at2"/>
<evidence type="ECO:0000313" key="2">
    <source>
        <dbReference type="EMBL" id="KIZ33412.1"/>
    </source>
</evidence>
<proteinExistence type="predicted"/>
<evidence type="ECO:0000313" key="5">
    <source>
        <dbReference type="Proteomes" id="UP000032439"/>
    </source>
</evidence>
<protein>
    <recommendedName>
        <fullName evidence="7">Lipoprotein</fullName>
    </recommendedName>
</protein>
<evidence type="ECO:0000313" key="3">
    <source>
        <dbReference type="EMBL" id="QGZ32815.1"/>
    </source>
</evidence>
<reference evidence="2 5" key="2">
    <citation type="submission" date="2014-11" db="EMBL/GenBank/DDBJ databases">
        <title>Genomics and ecophysiology of heterotrophic nitrogen fixing bacteria isolated from estuarine surface water.</title>
        <authorList>
            <person name="Bentzon-Tilia M."/>
            <person name="Severin I."/>
            <person name="Hansen L.H."/>
            <person name="Riemann L."/>
        </authorList>
    </citation>
    <scope>NUCLEOTIDE SEQUENCE [LARGE SCALE GENOMIC DNA]</scope>
    <source>
        <strain evidence="2 5">BAL361</strain>
    </source>
</reference>
<reference evidence="3 6" key="3">
    <citation type="submission" date="2019-12" db="EMBL/GenBank/DDBJ databases">
        <title>Complete genome sequence of Pseudomonas stutzeri.</title>
        <authorList>
            <person name="Lim S.R."/>
            <person name="Kim J.H."/>
        </authorList>
    </citation>
    <scope>NUCLEOTIDE SEQUENCE [LARGE SCALE GENOMIC DNA]</scope>
    <source>
        <strain evidence="3 6">PM101005</strain>
        <plasmid evidence="3">p1_PM101005</plasmid>
        <plasmid evidence="6">p1_pm101005</plasmid>
    </source>
</reference>
<geneLocation type="plasmid" evidence="6">
    <name>p1_pm101005</name>
</geneLocation>
<geneLocation type="plasmid" evidence="3">
    <name>p1_PM101005</name>
</geneLocation>
<evidence type="ECO:0008006" key="7">
    <source>
        <dbReference type="Google" id="ProtNLM"/>
    </source>
</evidence>
<evidence type="ECO:0000313" key="1">
    <source>
        <dbReference type="EMBL" id="AHY45258.1"/>
    </source>
</evidence>
<dbReference type="Proteomes" id="UP000438983">
    <property type="component" value="Plasmid p1_PM101005"/>
</dbReference>
<dbReference type="KEGG" id="pstu:UIB01_22500"/>
<dbReference type="RefSeq" id="WP_040138019.1">
    <property type="nucleotide sequence ID" value="NZ_CP046903.1"/>
</dbReference>
<geneLocation type="plasmid" evidence="1 4">
    <name>pLIB119</name>
</geneLocation>
<sequence>MRRVFSSVIGLATVLLAGCGESKPFPRVDFPVAPGHYVQFYQGAGAKVYTEFSRVDKAGQAQSLVSGLWHGRFNLSNGVENETLYLNECGILVTFHRGDVDVVRTTYDVNSYVQRDACPLNPLPANWIAVGPGALIGTTK</sequence>
<accession>A0A023WYU7</accession>
<dbReference type="EMBL" id="JXXD01000243">
    <property type="protein sequence ID" value="KIZ33412.1"/>
    <property type="molecule type" value="Genomic_DNA"/>
</dbReference>